<dbReference type="Proteomes" id="UP000422221">
    <property type="component" value="Unassembled WGS sequence"/>
</dbReference>
<evidence type="ECO:0000256" key="1">
    <source>
        <dbReference type="ARBA" id="ARBA00022729"/>
    </source>
</evidence>
<proteinExistence type="predicted"/>
<dbReference type="Gene3D" id="3.30.1450.10">
    <property type="match status" value="1"/>
</dbReference>
<dbReference type="PROSITE" id="PS51257">
    <property type="entry name" value="PROKAR_LIPOPROTEIN"/>
    <property type="match status" value="1"/>
</dbReference>
<dbReference type="EMBL" id="VWMK01000019">
    <property type="protein sequence ID" value="KAA3760656.1"/>
    <property type="molecule type" value="Genomic_DNA"/>
</dbReference>
<keyword evidence="1" id="KW-0732">Signal</keyword>
<protein>
    <submittedName>
        <fullName evidence="2">Outer membrane protein assembly factor BamE</fullName>
    </submittedName>
</protein>
<gene>
    <name evidence="2" type="ORF">F3F73_17430</name>
</gene>
<organism evidence="2 3">
    <name type="scientific">Bacteroides salyersiae</name>
    <dbReference type="NCBI Taxonomy" id="291644"/>
    <lineage>
        <taxon>Bacteria</taxon>
        <taxon>Pseudomonadati</taxon>
        <taxon>Bacteroidota</taxon>
        <taxon>Bacteroidia</taxon>
        <taxon>Bacteroidales</taxon>
        <taxon>Bacteroidaceae</taxon>
        <taxon>Bacteroides</taxon>
    </lineage>
</organism>
<sequence length="103" mass="12070">MKKIHVLWMLLFLVLSTSCVSVNRLMKVQEGMSRQEISKIFGIPEYRRFDRGMEEWEYRSLSLISGEYKVVVITFEDGRVSGMDTFTTRDFQEHPLPPAPCIH</sequence>
<accession>A0A7J4XF51</accession>
<dbReference type="RefSeq" id="WP_130059593.1">
    <property type="nucleotide sequence ID" value="NZ_JADNPJ010000017.1"/>
</dbReference>
<name>A0A7J4XF51_9BACE</name>
<comment type="caution">
    <text evidence="2">The sequence shown here is derived from an EMBL/GenBank/DDBJ whole genome shotgun (WGS) entry which is preliminary data.</text>
</comment>
<reference evidence="2 3" key="1">
    <citation type="journal article" date="2019" name="Nat. Med.">
        <title>A library of human gut bacterial isolates paired with longitudinal multiomics data enables mechanistic microbiome research.</title>
        <authorList>
            <person name="Poyet M."/>
            <person name="Groussin M."/>
            <person name="Gibbons S.M."/>
            <person name="Avila-Pacheco J."/>
            <person name="Jiang X."/>
            <person name="Kearney S.M."/>
            <person name="Perrotta A.R."/>
            <person name="Berdy B."/>
            <person name="Zhao S."/>
            <person name="Lieberman T.D."/>
            <person name="Swanson P.K."/>
            <person name="Smith M."/>
            <person name="Roesemann S."/>
            <person name="Alexander J.E."/>
            <person name="Rich S.A."/>
            <person name="Livny J."/>
            <person name="Vlamakis H."/>
            <person name="Clish C."/>
            <person name="Bullock K."/>
            <person name="Deik A."/>
            <person name="Scott J."/>
            <person name="Pierce K.A."/>
            <person name="Xavier R.J."/>
            <person name="Alm E.J."/>
        </authorList>
    </citation>
    <scope>NUCLEOTIDE SEQUENCE [LARGE SCALE GENOMIC DNA]</scope>
    <source>
        <strain evidence="2 3">BIOML-A10</strain>
    </source>
</reference>
<dbReference type="InterPro" id="IPR037873">
    <property type="entry name" value="BamE-like"/>
</dbReference>
<evidence type="ECO:0000313" key="3">
    <source>
        <dbReference type="Proteomes" id="UP000422221"/>
    </source>
</evidence>
<dbReference type="AlphaFoldDB" id="A0A7J4XF51"/>
<evidence type="ECO:0000313" key="2">
    <source>
        <dbReference type="EMBL" id="KAA3760656.1"/>
    </source>
</evidence>